<evidence type="ECO:0000259" key="2">
    <source>
        <dbReference type="PROSITE" id="PS51379"/>
    </source>
</evidence>
<dbReference type="PROSITE" id="PS51379">
    <property type="entry name" value="4FE4S_FER_2"/>
    <property type="match status" value="1"/>
</dbReference>
<dbReference type="SUPFAM" id="SSF52922">
    <property type="entry name" value="TK C-terminal domain-like"/>
    <property type="match status" value="1"/>
</dbReference>
<feature type="domain" description="4Fe-4S ferredoxin-type" evidence="2">
    <location>
        <begin position="421"/>
        <end position="453"/>
    </location>
</feature>
<evidence type="ECO:0000313" key="3">
    <source>
        <dbReference type="EMBL" id="MCK7615945.1"/>
    </source>
</evidence>
<dbReference type="NCBIfam" id="NF009588">
    <property type="entry name" value="PRK13029.1"/>
    <property type="match status" value="1"/>
</dbReference>
<accession>A0ABT0H389</accession>
<dbReference type="PANTHER" id="PTHR48084">
    <property type="entry name" value="2-OXOGLUTARATE OXIDOREDUCTASE SUBUNIT KORB-RELATED"/>
    <property type="match status" value="1"/>
</dbReference>
<dbReference type="InterPro" id="IPR046667">
    <property type="entry name" value="DUF6537"/>
</dbReference>
<organism evidence="3 4">
    <name type="scientific">Roseibium sediminicola</name>
    <dbReference type="NCBI Taxonomy" id="2933272"/>
    <lineage>
        <taxon>Bacteria</taxon>
        <taxon>Pseudomonadati</taxon>
        <taxon>Pseudomonadota</taxon>
        <taxon>Alphaproteobacteria</taxon>
        <taxon>Hyphomicrobiales</taxon>
        <taxon>Stappiaceae</taxon>
        <taxon>Roseibium</taxon>
    </lineage>
</organism>
<dbReference type="EMBL" id="JALNMJ010000035">
    <property type="protein sequence ID" value="MCK7615945.1"/>
    <property type="molecule type" value="Genomic_DNA"/>
</dbReference>
<reference evidence="3" key="1">
    <citation type="submission" date="2022-04" db="EMBL/GenBank/DDBJ databases">
        <title>Roseibium sp. CAU 1639 isolated from mud.</title>
        <authorList>
            <person name="Kim W."/>
        </authorList>
    </citation>
    <scope>NUCLEOTIDE SEQUENCE</scope>
    <source>
        <strain evidence="3">CAU 1639</strain>
    </source>
</reference>
<dbReference type="InterPro" id="IPR029061">
    <property type="entry name" value="THDP-binding"/>
</dbReference>
<dbReference type="SUPFAM" id="SSF53323">
    <property type="entry name" value="Pyruvate-ferredoxin oxidoreductase, PFOR, domain III"/>
    <property type="match status" value="1"/>
</dbReference>
<comment type="caution">
    <text evidence="3">The sequence shown here is derived from an EMBL/GenBank/DDBJ whole genome shotgun (WGS) entry which is preliminary data.</text>
</comment>
<dbReference type="InterPro" id="IPR019752">
    <property type="entry name" value="Pyrv/ketoisovalerate_OxRed_cat"/>
</dbReference>
<dbReference type="Proteomes" id="UP001431221">
    <property type="component" value="Unassembled WGS sequence"/>
</dbReference>
<gene>
    <name evidence="3" type="ORF">M0H32_27625</name>
</gene>
<dbReference type="RefSeq" id="WP_248159845.1">
    <property type="nucleotide sequence ID" value="NZ_JALNMJ010000035.1"/>
</dbReference>
<dbReference type="SUPFAM" id="SSF52518">
    <property type="entry name" value="Thiamin diphosphate-binding fold (THDP-binding)"/>
    <property type="match status" value="1"/>
</dbReference>
<dbReference type="PANTHER" id="PTHR48084:SF3">
    <property type="entry name" value="SUBUNIT OF PYRUVATE:FLAVODOXIN OXIDOREDUCTASE"/>
    <property type="match status" value="1"/>
</dbReference>
<dbReference type="InterPro" id="IPR017896">
    <property type="entry name" value="4Fe4S_Fe-S-bd"/>
</dbReference>
<dbReference type="Pfam" id="PF01558">
    <property type="entry name" value="POR"/>
    <property type="match status" value="1"/>
</dbReference>
<protein>
    <submittedName>
        <fullName evidence="3">Indolepyruvate ferredoxin oxidoreductase family protein</fullName>
    </submittedName>
</protein>
<evidence type="ECO:0000256" key="1">
    <source>
        <dbReference type="ARBA" id="ARBA00023002"/>
    </source>
</evidence>
<dbReference type="InterPro" id="IPR051457">
    <property type="entry name" value="2-oxoacid:Fd_oxidoreductase"/>
</dbReference>
<dbReference type="InterPro" id="IPR002869">
    <property type="entry name" value="Pyrv_flavodox_OxRed_cen"/>
</dbReference>
<dbReference type="Gene3D" id="3.40.920.10">
    <property type="entry name" value="Pyruvate-ferredoxin oxidoreductase, PFOR, domain III"/>
    <property type="match status" value="1"/>
</dbReference>
<dbReference type="InterPro" id="IPR009014">
    <property type="entry name" value="Transketo_C/PFOR_II"/>
</dbReference>
<keyword evidence="1" id="KW-0560">Oxidoreductase</keyword>
<name>A0ABT0H389_9HYPH</name>
<keyword evidence="4" id="KW-1185">Reference proteome</keyword>
<dbReference type="Pfam" id="PF20169">
    <property type="entry name" value="DUF6537"/>
    <property type="match status" value="1"/>
</dbReference>
<evidence type="ECO:0000313" key="4">
    <source>
        <dbReference type="Proteomes" id="UP001431221"/>
    </source>
</evidence>
<sequence>MTAPQFSLDAVTPKLVEGKTSADVSIRAEMLAVTAQDRRMVREKLPQVHEFTWRNGIDKVAFGERQPTNLGIVTSGKAFQDVIDGLRLLGIDEEVAKRLGVGVLKIGLIWPLDPEPLTAFGASAKELLFVEEKRPHMELQAANALYHLHNHPAISGKRTPGGDHLLPSDEPLDAATVAQAISQRLLNYVPEDTNEVASLSNASRALTDRIKTWNAVGTSPLARRPVFCSGCPHNRSTKIPKGSFGVAGIGCHGLVQFMDRDPLPCTHMGAEGVNWVGLHHFTETKHLFVNLGDGTFSHSGSLAIRAAASSSANVTFKILANDIVAMTGGQTIESGLSVGDMVRQVMTDGAKRVVVVAEDPESVRSTQSIPPEVQVLHRTKMESVQSELRDVVGTTVIVYVQVCATEKRKRRKQGKAPQPATRVVINPAVCEGCGDCSKASNCMSVQPLETEFGRKRRIDQASCNVDMSCLEGFCPSFVSIEGGKPRKPSLPNIDHLVAKLPLPKAPPCDRPFGMLLAGIGGTGVVTASAIVGMAAHLERRGVGIYDMTGLSQKGGAVYSHLRIFPEPGDYAPFRLGLEDADLLIASDLIAATQTEPMKAIGARTQILADPYVPANQTFHDTPDIDLGAARLLSLIESRAAHGIIRIPATSLAQRAFGEPVLANLILIGAAVQSGRLPLSTAALEQAIRLNGAGVDASLQAFRLGRVFANDTQAIDSILNPRSGDADLVPAPLSDLDARINLRANMLNSYQNEAYASVYRTLVERVRKAESAALPGSTRLTEAVAEYAFKLMAYKDEYEVARLLSDATFWQSVNDQFEGGSPMFHLAPPFLFGREGATGRPRKRRFPARLMLPAMRWLARGKRLRGTAFDLFGYTEERRTERRLRDEYFTIVESMLPSLHADCIDAAVALASYPDEIRGYGPVKDEAVRRVETEIPTLKAKFANTAKIKEHSTSLVA</sequence>
<dbReference type="NCBIfam" id="NF009589">
    <property type="entry name" value="PRK13030.1"/>
    <property type="match status" value="1"/>
</dbReference>
<proteinExistence type="predicted"/>